<evidence type="ECO:0000256" key="7">
    <source>
        <dbReference type="PIRSR" id="PIRSR600715-1"/>
    </source>
</evidence>
<keyword evidence="7" id="KW-0460">Magnesium</keyword>
<feature type="binding site" evidence="7">
    <location>
        <position position="226"/>
    </location>
    <ligand>
        <name>Mg(2+)</name>
        <dbReference type="ChEBI" id="CHEBI:18420"/>
    </ligand>
</feature>
<dbReference type="GO" id="GO:0071555">
    <property type="term" value="P:cell wall organization"/>
    <property type="evidence" value="ECO:0007669"/>
    <property type="project" value="TreeGrafter"/>
</dbReference>
<feature type="transmembrane region" description="Helical" evidence="8">
    <location>
        <begin position="166"/>
        <end position="188"/>
    </location>
</feature>
<dbReference type="GO" id="GO:0005886">
    <property type="term" value="C:plasma membrane"/>
    <property type="evidence" value="ECO:0007669"/>
    <property type="project" value="UniProtKB-SubCell"/>
</dbReference>
<evidence type="ECO:0000256" key="4">
    <source>
        <dbReference type="ARBA" id="ARBA00022692"/>
    </source>
</evidence>
<feature type="transmembrane region" description="Helical" evidence="8">
    <location>
        <begin position="79"/>
        <end position="96"/>
    </location>
</feature>
<protein>
    <submittedName>
        <fullName evidence="9">UDP-GlcNAc:undecaprenyl-phosphate GlcNAc-1-phosphate transferase</fullName>
        <ecNumber evidence="9">2.7.8.33</ecNumber>
    </submittedName>
</protein>
<evidence type="ECO:0000313" key="9">
    <source>
        <dbReference type="EMBL" id="MBB4072134.1"/>
    </source>
</evidence>
<dbReference type="GO" id="GO:0009103">
    <property type="term" value="P:lipopolysaccharide biosynthetic process"/>
    <property type="evidence" value="ECO:0007669"/>
    <property type="project" value="TreeGrafter"/>
</dbReference>
<dbReference type="AlphaFoldDB" id="A0A840DGG0"/>
<feature type="transmembrane region" description="Helical" evidence="8">
    <location>
        <begin position="339"/>
        <end position="360"/>
    </location>
</feature>
<comment type="subcellular location">
    <subcellularLocation>
        <location evidence="1">Cell membrane</location>
        <topology evidence="1">Multi-pass membrane protein</topology>
    </subcellularLocation>
</comment>
<dbReference type="GO" id="GO:0046872">
    <property type="term" value="F:metal ion binding"/>
    <property type="evidence" value="ECO:0007669"/>
    <property type="project" value="UniProtKB-KW"/>
</dbReference>
<dbReference type="InterPro" id="IPR000715">
    <property type="entry name" value="Glycosyl_transferase_4"/>
</dbReference>
<evidence type="ECO:0000256" key="5">
    <source>
        <dbReference type="ARBA" id="ARBA00022989"/>
    </source>
</evidence>
<keyword evidence="2" id="KW-1003">Cell membrane</keyword>
<feature type="transmembrane region" description="Helical" evidence="8">
    <location>
        <begin position="47"/>
        <end position="67"/>
    </location>
</feature>
<evidence type="ECO:0000256" key="2">
    <source>
        <dbReference type="ARBA" id="ARBA00022475"/>
    </source>
</evidence>
<name>A0A840DGG0_9MICO</name>
<keyword evidence="3 9" id="KW-0808">Transferase</keyword>
<reference evidence="9" key="1">
    <citation type="submission" date="2020-08" db="EMBL/GenBank/DDBJ databases">
        <title>Sequencing the genomes of 1000 actinobacteria strains.</title>
        <authorList>
            <person name="Klenk H.-P."/>
        </authorList>
    </citation>
    <scope>NUCLEOTIDE SEQUENCE [LARGE SCALE GENOMIC DNA]</scope>
    <source>
        <strain evidence="9">DSM 27064</strain>
    </source>
</reference>
<accession>A0A840DGG0</accession>
<dbReference type="EMBL" id="JACIFD010000016">
    <property type="protein sequence ID" value="MBB4072134.1"/>
    <property type="molecule type" value="Genomic_DNA"/>
</dbReference>
<gene>
    <name evidence="9" type="ORF">F5897_001462</name>
</gene>
<evidence type="ECO:0000256" key="6">
    <source>
        <dbReference type="ARBA" id="ARBA00023136"/>
    </source>
</evidence>
<dbReference type="InterPro" id="IPR018480">
    <property type="entry name" value="PNAcMuramoyl-5peptid_Trfase_CS"/>
</dbReference>
<evidence type="ECO:0000313" key="10">
    <source>
        <dbReference type="Proteomes" id="UP000571183"/>
    </source>
</evidence>
<dbReference type="Proteomes" id="UP000571183">
    <property type="component" value="Unassembled WGS sequence"/>
</dbReference>
<evidence type="ECO:0000256" key="3">
    <source>
        <dbReference type="ARBA" id="ARBA00022679"/>
    </source>
</evidence>
<feature type="binding site" evidence="7">
    <location>
        <position position="158"/>
    </location>
    <ligand>
        <name>Mg(2+)</name>
        <dbReference type="ChEBI" id="CHEBI:18420"/>
    </ligand>
</feature>
<proteinExistence type="predicted"/>
<dbReference type="RefSeq" id="WP_183305026.1">
    <property type="nucleotide sequence ID" value="NZ_JACIFD010000016.1"/>
</dbReference>
<keyword evidence="6 8" id="KW-0472">Membrane</keyword>
<keyword evidence="5 8" id="KW-1133">Transmembrane helix</keyword>
<keyword evidence="7" id="KW-0479">Metal-binding</keyword>
<dbReference type="GO" id="GO:0036380">
    <property type="term" value="F:UDP-N-acetylglucosamine-undecaprenyl-phosphate N-acetylglucosaminephosphotransferase activity"/>
    <property type="evidence" value="ECO:0007669"/>
    <property type="project" value="UniProtKB-EC"/>
</dbReference>
<comment type="caution">
    <text evidence="9">The sequence shown here is derived from an EMBL/GenBank/DDBJ whole genome shotgun (WGS) entry which is preliminary data.</text>
</comment>
<feature type="transmembrane region" description="Helical" evidence="8">
    <location>
        <begin position="259"/>
        <end position="283"/>
    </location>
</feature>
<feature type="transmembrane region" description="Helical" evidence="8">
    <location>
        <begin position="108"/>
        <end position="128"/>
    </location>
</feature>
<feature type="transmembrane region" description="Helical" evidence="8">
    <location>
        <begin position="304"/>
        <end position="333"/>
    </location>
</feature>
<comment type="cofactor">
    <cofactor evidence="7">
        <name>Mg(2+)</name>
        <dbReference type="ChEBI" id="CHEBI:18420"/>
    </cofactor>
</comment>
<feature type="transmembrane region" description="Helical" evidence="8">
    <location>
        <begin position="6"/>
        <end position="26"/>
    </location>
</feature>
<sequence>MLNFALIALVAAVVTFFGCAVVLRFARKKQLFAAVRERDVHKHATPRLGGVAMYGGIIAAFTVAYFVPGLRDAIHSENTVITTLLAITIIAFTGIVDDLRDITWSVKLIAQLLAAVVLSWQGVHIFSLPIGNTLFVTSPTVSMLLTVVLLVGVMNALNFIDGLDGLAAGFTLIASGFFFVYTQILAAQTGQSSAITFAALIATVLFGICLGFLPWNWHVAKLFMGDTGALLLGIMLATSTITVTGQLNPATLDQKLVFAGYIPIILPIILLAFPFADMILAVFRRLLAGKSPFSPDRKHLHHRLLDYGHSVVQVVFIYYFWTAIAATSCLLVFLLQSYWIPLMVFVSGAFICLLVTLVPAAKARDVLQRRGLWVYHKK</sequence>
<dbReference type="PANTHER" id="PTHR22926:SF3">
    <property type="entry name" value="UNDECAPRENYL-PHOSPHATE ALPHA-N-ACETYLGLUCOSAMINYL 1-PHOSPHATE TRANSFERASE"/>
    <property type="match status" value="1"/>
</dbReference>
<dbReference type="PROSITE" id="PS01348">
    <property type="entry name" value="MRAY_2"/>
    <property type="match status" value="1"/>
</dbReference>
<evidence type="ECO:0000256" key="1">
    <source>
        <dbReference type="ARBA" id="ARBA00004651"/>
    </source>
</evidence>
<feature type="transmembrane region" description="Helical" evidence="8">
    <location>
        <begin position="194"/>
        <end position="217"/>
    </location>
</feature>
<dbReference type="EC" id="2.7.8.33" evidence="9"/>
<organism evidence="9 10">
    <name type="scientific">Canibacter oris</name>
    <dbReference type="NCBI Taxonomy" id="1365628"/>
    <lineage>
        <taxon>Bacteria</taxon>
        <taxon>Bacillati</taxon>
        <taxon>Actinomycetota</taxon>
        <taxon>Actinomycetes</taxon>
        <taxon>Micrococcales</taxon>
        <taxon>Microbacteriaceae</taxon>
        <taxon>Canibacter</taxon>
    </lineage>
</organism>
<dbReference type="PANTHER" id="PTHR22926">
    <property type="entry name" value="PHOSPHO-N-ACETYLMURAMOYL-PENTAPEPTIDE-TRANSFERASE"/>
    <property type="match status" value="1"/>
</dbReference>
<dbReference type="CDD" id="cd06853">
    <property type="entry name" value="GT_WecA_like"/>
    <property type="match status" value="1"/>
</dbReference>
<evidence type="ECO:0000256" key="8">
    <source>
        <dbReference type="SAM" id="Phobius"/>
    </source>
</evidence>
<keyword evidence="4 8" id="KW-0812">Transmembrane</keyword>
<feature type="transmembrane region" description="Helical" evidence="8">
    <location>
        <begin position="229"/>
        <end position="247"/>
    </location>
</feature>
<dbReference type="Pfam" id="PF00953">
    <property type="entry name" value="Glycos_transf_4"/>
    <property type="match status" value="1"/>
</dbReference>
<feature type="transmembrane region" description="Helical" evidence="8">
    <location>
        <begin position="134"/>
        <end position="154"/>
    </location>
</feature>
<dbReference type="GO" id="GO:0044038">
    <property type="term" value="P:cell wall macromolecule biosynthetic process"/>
    <property type="evidence" value="ECO:0007669"/>
    <property type="project" value="TreeGrafter"/>
</dbReference>
<keyword evidence="10" id="KW-1185">Reference proteome</keyword>